<dbReference type="GO" id="GO:0005763">
    <property type="term" value="C:mitochondrial small ribosomal subunit"/>
    <property type="evidence" value="ECO:0007669"/>
    <property type="project" value="TreeGrafter"/>
</dbReference>
<accession>A0A446BS11</accession>
<dbReference type="GO" id="GO:0003735">
    <property type="term" value="F:structural constituent of ribosome"/>
    <property type="evidence" value="ECO:0007669"/>
    <property type="project" value="TreeGrafter"/>
</dbReference>
<evidence type="ECO:0000313" key="2">
    <source>
        <dbReference type="EMBL" id="SPQ25277.1"/>
    </source>
</evidence>
<dbReference type="EMBL" id="OUUZ01000015">
    <property type="protein sequence ID" value="SPQ25277.1"/>
    <property type="molecule type" value="Genomic_DNA"/>
</dbReference>
<evidence type="ECO:0000256" key="1">
    <source>
        <dbReference type="SAM" id="MobiDB-lite"/>
    </source>
</evidence>
<sequence>MATRRVSPGGALLRTSRMFSLPAPIPPPPSDGSTGTNFHSDTATLRFPTHQVITTLPAARKQGDWGLKRPLPLKSTTKSSTPMLRVKAIDTVEQITDYTSGADHGITLKKFQELNMPLSVRRANEDSQSLSLPQKSVFDDEIDVTDIPPDKRAETVDTRWKFTGPWLAGLTQGDFNRWLAREVRPKRPAFREFLRKQIARETHAAQATAALDKGETPPPPIDPSSVTDDQLLDYLRKLRYNNQALYDMVGQFLDLAPLKPPSASEMGLPTHNSARLEFRETKSPYAEHGPPITHPSGGLSYLRTSMYLDNHPIYGPQQQHPSVVARIVRPRRQLTGRPAKLGVAGFIVNTPLGNTVTNTKNNLDNKIFDRLDPAIEGGAKIWVQPTMAKMDSSGSVILHVYDASPEATLVAQELLGNATCLGTQRGVEQRNKPETAKSLRQRYRAADVPDAPLAMSSARDYGLGE</sequence>
<feature type="compositionally biased region" description="Polar residues" evidence="1">
    <location>
        <begin position="31"/>
        <end position="41"/>
    </location>
</feature>
<dbReference type="PANTHER" id="PTHR28058">
    <property type="entry name" value="37S RIBOSOMAL PROTEIN MRP51, MITOCHONDRIAL"/>
    <property type="match status" value="1"/>
</dbReference>
<proteinExistence type="predicted"/>
<dbReference type="Pfam" id="PF11709">
    <property type="entry name" value="Mit_ribos_Mrp51"/>
    <property type="match status" value="1"/>
</dbReference>
<dbReference type="PANTHER" id="PTHR28058:SF1">
    <property type="entry name" value="SMALL RIBOSOMAL SUBUNIT PROTEIN BS1M"/>
    <property type="match status" value="1"/>
</dbReference>
<reference evidence="2 3" key="1">
    <citation type="submission" date="2018-04" db="EMBL/GenBank/DDBJ databases">
        <authorList>
            <person name="Huttner S."/>
            <person name="Dainat J."/>
        </authorList>
    </citation>
    <scope>NUCLEOTIDE SEQUENCE [LARGE SCALE GENOMIC DNA]</scope>
</reference>
<gene>
    <name evidence="2" type="ORF">TT172_LOCUS7696</name>
</gene>
<name>A0A446BS11_9PEZI</name>
<dbReference type="Proteomes" id="UP000289323">
    <property type="component" value="Unassembled WGS sequence"/>
</dbReference>
<protein>
    <submittedName>
        <fullName evidence="2">8e3bc1c4-04f2-460c-a797-031e45684949</fullName>
    </submittedName>
</protein>
<dbReference type="InterPro" id="IPR016712">
    <property type="entry name" value="Rbsml_bS1m-like"/>
</dbReference>
<dbReference type="AlphaFoldDB" id="A0A446BS11"/>
<organism evidence="2 3">
    <name type="scientific">Thermothielavioides terrestris</name>
    <dbReference type="NCBI Taxonomy" id="2587410"/>
    <lineage>
        <taxon>Eukaryota</taxon>
        <taxon>Fungi</taxon>
        <taxon>Dikarya</taxon>
        <taxon>Ascomycota</taxon>
        <taxon>Pezizomycotina</taxon>
        <taxon>Sordariomycetes</taxon>
        <taxon>Sordariomycetidae</taxon>
        <taxon>Sordariales</taxon>
        <taxon>Chaetomiaceae</taxon>
        <taxon>Thermothielavioides</taxon>
    </lineage>
</organism>
<dbReference type="GO" id="GO:0070124">
    <property type="term" value="P:mitochondrial translational initiation"/>
    <property type="evidence" value="ECO:0007669"/>
    <property type="project" value="TreeGrafter"/>
</dbReference>
<evidence type="ECO:0000313" key="3">
    <source>
        <dbReference type="Proteomes" id="UP000289323"/>
    </source>
</evidence>
<feature type="region of interest" description="Disordered" evidence="1">
    <location>
        <begin position="20"/>
        <end position="41"/>
    </location>
</feature>